<dbReference type="Pfam" id="PF03469">
    <property type="entry name" value="XH"/>
    <property type="match status" value="1"/>
</dbReference>
<organism evidence="4 5">
    <name type="scientific">Colocasia esculenta</name>
    <name type="common">Wild taro</name>
    <name type="synonym">Arum esculentum</name>
    <dbReference type="NCBI Taxonomy" id="4460"/>
    <lineage>
        <taxon>Eukaryota</taxon>
        <taxon>Viridiplantae</taxon>
        <taxon>Streptophyta</taxon>
        <taxon>Embryophyta</taxon>
        <taxon>Tracheophyta</taxon>
        <taxon>Spermatophyta</taxon>
        <taxon>Magnoliopsida</taxon>
        <taxon>Liliopsida</taxon>
        <taxon>Araceae</taxon>
        <taxon>Aroideae</taxon>
        <taxon>Colocasieae</taxon>
        <taxon>Colocasia</taxon>
    </lineage>
</organism>
<comment type="caution">
    <text evidence="4">The sequence shown here is derived from an EMBL/GenBank/DDBJ whole genome shotgun (WGS) entry which is preliminary data.</text>
</comment>
<feature type="non-terminal residue" evidence="4">
    <location>
        <position position="1"/>
    </location>
</feature>
<dbReference type="InterPro" id="IPR045177">
    <property type="entry name" value="FDM1-5/IDN2"/>
</dbReference>
<feature type="region of interest" description="Disordered" evidence="2">
    <location>
        <begin position="38"/>
        <end position="72"/>
    </location>
</feature>
<reference evidence="4" key="1">
    <citation type="submission" date="2017-07" db="EMBL/GenBank/DDBJ databases">
        <title>Taro Niue Genome Assembly and Annotation.</title>
        <authorList>
            <person name="Atibalentja N."/>
            <person name="Keating K."/>
            <person name="Fields C.J."/>
        </authorList>
    </citation>
    <scope>NUCLEOTIDE SEQUENCE</scope>
    <source>
        <strain evidence="4">Niue_2</strain>
        <tissue evidence="4">Leaf</tissue>
    </source>
</reference>
<dbReference type="EMBL" id="NMUH01003898">
    <property type="protein sequence ID" value="MQM07559.1"/>
    <property type="molecule type" value="Genomic_DNA"/>
</dbReference>
<keyword evidence="5" id="KW-1185">Reference proteome</keyword>
<protein>
    <recommendedName>
        <fullName evidence="3">Factor of DNA methylation 1-5/IDN2 domain-containing protein</fullName>
    </recommendedName>
</protein>
<feature type="coiled-coil region" evidence="1">
    <location>
        <begin position="136"/>
        <end position="269"/>
    </location>
</feature>
<feature type="domain" description="Factor of DNA methylation 1-5/IDN2" evidence="3">
    <location>
        <begin position="275"/>
        <end position="327"/>
    </location>
</feature>
<evidence type="ECO:0000259" key="3">
    <source>
        <dbReference type="Pfam" id="PF03469"/>
    </source>
</evidence>
<evidence type="ECO:0000256" key="2">
    <source>
        <dbReference type="SAM" id="MobiDB-lite"/>
    </source>
</evidence>
<evidence type="ECO:0000256" key="1">
    <source>
        <dbReference type="SAM" id="Coils"/>
    </source>
</evidence>
<dbReference type="PANTHER" id="PTHR21596:SF3">
    <property type="entry name" value="FACTOR OF DNA METHYLATION 1-RELATED"/>
    <property type="match status" value="1"/>
</dbReference>
<dbReference type="PANTHER" id="PTHR21596">
    <property type="entry name" value="RIBONUCLEASE P SUBUNIT P38"/>
    <property type="match status" value="1"/>
</dbReference>
<sequence>MVAVTEASGWIGGLDDGGAAEDELLDVLLMRESPVAVADAQGGSSEEEEGVAVGFPSNYGGPGSYPPTYGGPPANAYGGDGLGGQGGGGLAPPAPYNGGYTNCLVLGRGDGQPYGGSGGRYGSGVKRMQCLARDHSRRIFKENEKLRAELESKKKELDSQCEQLNMLVKREKEAALQKILLLEKQLDAKQRLELEIEQSKGKVEVMKHIKGTEDMGVKKLSDELKEKIEDLEDMEQQNQDLIVKEQKSHDELQEAHKELIAGLKELNGQSNIGVRRMGELDVNMFRNMCKKRFSKEETDNKVVELCSNWQYELEKPDWHPFKLVQDQKLSYKLGLLPPFGPIDLSVLPPALLTLVEPFFCYPCFFLTLVQSYF</sequence>
<name>A0A843WD55_COLES</name>
<evidence type="ECO:0000313" key="5">
    <source>
        <dbReference type="Proteomes" id="UP000652761"/>
    </source>
</evidence>
<dbReference type="Proteomes" id="UP000652761">
    <property type="component" value="Unassembled WGS sequence"/>
</dbReference>
<accession>A0A843WD55</accession>
<keyword evidence="1" id="KW-0175">Coiled coil</keyword>
<dbReference type="OrthoDB" id="1892195at2759"/>
<evidence type="ECO:0000313" key="4">
    <source>
        <dbReference type="EMBL" id="MQM07559.1"/>
    </source>
</evidence>
<dbReference type="AlphaFoldDB" id="A0A843WD55"/>
<dbReference type="InterPro" id="IPR005379">
    <property type="entry name" value="FDM1-5/IDN2_XH"/>
</dbReference>
<dbReference type="GO" id="GO:0080188">
    <property type="term" value="P:gene silencing by siRNA-directed DNA methylation"/>
    <property type="evidence" value="ECO:0007669"/>
    <property type="project" value="InterPro"/>
</dbReference>
<gene>
    <name evidence="4" type="ORF">Taro_040396</name>
</gene>
<proteinExistence type="predicted"/>